<comment type="caution">
    <text evidence="3">The sequence shown here is derived from an EMBL/GenBank/DDBJ whole genome shotgun (WGS) entry which is preliminary data.</text>
</comment>
<keyword evidence="2" id="KW-1133">Transmembrane helix</keyword>
<evidence type="ECO:0008006" key="5">
    <source>
        <dbReference type="Google" id="ProtNLM"/>
    </source>
</evidence>
<proteinExistence type="predicted"/>
<evidence type="ECO:0000313" key="3">
    <source>
        <dbReference type="EMBL" id="GJD96898.1"/>
    </source>
</evidence>
<protein>
    <recommendedName>
        <fullName evidence="5">Lipopolysaccharide assembly protein A domain-containing protein</fullName>
    </recommendedName>
</protein>
<evidence type="ECO:0000313" key="4">
    <source>
        <dbReference type="Proteomes" id="UP001055125"/>
    </source>
</evidence>
<dbReference type="Proteomes" id="UP001055125">
    <property type="component" value="Unassembled WGS sequence"/>
</dbReference>
<keyword evidence="4" id="KW-1185">Reference proteome</keyword>
<feature type="compositionally biased region" description="Polar residues" evidence="1">
    <location>
        <begin position="79"/>
        <end position="93"/>
    </location>
</feature>
<evidence type="ECO:0000256" key="1">
    <source>
        <dbReference type="SAM" id="MobiDB-lite"/>
    </source>
</evidence>
<reference evidence="3" key="1">
    <citation type="journal article" date="2021" name="Front. Microbiol.">
        <title>Comprehensive Comparative Genomics and Phenotyping of Methylobacterium Species.</title>
        <authorList>
            <person name="Alessa O."/>
            <person name="Ogura Y."/>
            <person name="Fujitani Y."/>
            <person name="Takami H."/>
            <person name="Hayashi T."/>
            <person name="Sahin N."/>
            <person name="Tani A."/>
        </authorList>
    </citation>
    <scope>NUCLEOTIDE SEQUENCE</scope>
    <source>
        <strain evidence="3">DSM 19015</strain>
    </source>
</reference>
<dbReference type="EMBL" id="BPQP01000072">
    <property type="protein sequence ID" value="GJD96898.1"/>
    <property type="molecule type" value="Genomic_DNA"/>
</dbReference>
<gene>
    <name evidence="3" type="ORF">OCOJLMKI_4125</name>
</gene>
<keyword evidence="2" id="KW-0472">Membrane</keyword>
<evidence type="ECO:0000256" key="2">
    <source>
        <dbReference type="SAM" id="Phobius"/>
    </source>
</evidence>
<feature type="transmembrane region" description="Helical" evidence="2">
    <location>
        <begin position="20"/>
        <end position="40"/>
    </location>
</feature>
<name>A0ABQ4S371_9HYPH</name>
<organism evidence="3 4">
    <name type="scientific">Methylobacterium iners</name>
    <dbReference type="NCBI Taxonomy" id="418707"/>
    <lineage>
        <taxon>Bacteria</taxon>
        <taxon>Pseudomonadati</taxon>
        <taxon>Pseudomonadota</taxon>
        <taxon>Alphaproteobacteria</taxon>
        <taxon>Hyphomicrobiales</taxon>
        <taxon>Methylobacteriaceae</taxon>
        <taxon>Methylobacterium</taxon>
    </lineage>
</organism>
<reference evidence="3" key="2">
    <citation type="submission" date="2021-08" db="EMBL/GenBank/DDBJ databases">
        <authorList>
            <person name="Tani A."/>
            <person name="Ola A."/>
            <person name="Ogura Y."/>
            <person name="Katsura K."/>
            <person name="Hayashi T."/>
        </authorList>
    </citation>
    <scope>NUCLEOTIDE SEQUENCE</scope>
    <source>
        <strain evidence="3">DSM 19015</strain>
    </source>
</reference>
<keyword evidence="2" id="KW-0812">Transmembrane</keyword>
<sequence>MLDPSQFIVAFLDLPYWAKLTLLIMAAVIGLMSSVLGTALRSRLRALSRLGKLTDELDEEKRKLASEKHWRLADERVSASLSAERTSRGTAEPSSPVPLDTP</sequence>
<feature type="region of interest" description="Disordered" evidence="1">
    <location>
        <begin position="77"/>
        <end position="102"/>
    </location>
</feature>
<accession>A0ABQ4S371</accession>